<evidence type="ECO:0008006" key="4">
    <source>
        <dbReference type="Google" id="ProtNLM"/>
    </source>
</evidence>
<protein>
    <recommendedName>
        <fullName evidence="4">Copper transporter</fullName>
    </recommendedName>
</protein>
<keyword evidence="3" id="KW-1185">Reference proteome</keyword>
<feature type="transmembrane region" description="Helical" evidence="1">
    <location>
        <begin position="35"/>
        <end position="61"/>
    </location>
</feature>
<keyword evidence="1" id="KW-0812">Transmembrane</keyword>
<dbReference type="Gramene" id="PRQ20701">
    <property type="protein sequence ID" value="PRQ20701"/>
    <property type="gene ID" value="RchiOBHm_Chr7g0231021"/>
</dbReference>
<reference evidence="2 3" key="1">
    <citation type="journal article" date="2018" name="Nat. Genet.">
        <title>The Rosa genome provides new insights in the design of modern roses.</title>
        <authorList>
            <person name="Bendahmane M."/>
        </authorList>
    </citation>
    <scope>NUCLEOTIDE SEQUENCE [LARGE SCALE GENOMIC DNA]</scope>
    <source>
        <strain evidence="3">cv. Old Blush</strain>
    </source>
</reference>
<evidence type="ECO:0000256" key="1">
    <source>
        <dbReference type="SAM" id="Phobius"/>
    </source>
</evidence>
<dbReference type="AlphaFoldDB" id="A0A2P6PFK4"/>
<dbReference type="Proteomes" id="UP000238479">
    <property type="component" value="Chromosome 7"/>
</dbReference>
<accession>A0A2P6PFK4</accession>
<name>A0A2P6PFK4_ROSCH</name>
<evidence type="ECO:0000313" key="2">
    <source>
        <dbReference type="EMBL" id="PRQ20701.1"/>
    </source>
</evidence>
<dbReference type="EMBL" id="PDCK01000045">
    <property type="protein sequence ID" value="PRQ20701.1"/>
    <property type="molecule type" value="Genomic_DNA"/>
</dbReference>
<keyword evidence="1" id="KW-0472">Membrane</keyword>
<comment type="caution">
    <text evidence="2">The sequence shown here is derived from an EMBL/GenBank/DDBJ whole genome shotgun (WGS) entry which is preliminary data.</text>
</comment>
<gene>
    <name evidence="2" type="ORF">RchiOBHm_Chr7g0231021</name>
</gene>
<proteinExistence type="predicted"/>
<sequence length="66" mass="7312">MVYSLYAPKLKTAFRTRSSSGIDSSTSTISLFNRAYVLLGFQLALEIFNLGLLGMIGFGFYSSLKF</sequence>
<organism evidence="2 3">
    <name type="scientific">Rosa chinensis</name>
    <name type="common">China rose</name>
    <dbReference type="NCBI Taxonomy" id="74649"/>
    <lineage>
        <taxon>Eukaryota</taxon>
        <taxon>Viridiplantae</taxon>
        <taxon>Streptophyta</taxon>
        <taxon>Embryophyta</taxon>
        <taxon>Tracheophyta</taxon>
        <taxon>Spermatophyta</taxon>
        <taxon>Magnoliopsida</taxon>
        <taxon>eudicotyledons</taxon>
        <taxon>Gunneridae</taxon>
        <taxon>Pentapetalae</taxon>
        <taxon>rosids</taxon>
        <taxon>fabids</taxon>
        <taxon>Rosales</taxon>
        <taxon>Rosaceae</taxon>
        <taxon>Rosoideae</taxon>
        <taxon>Rosoideae incertae sedis</taxon>
        <taxon>Rosa</taxon>
    </lineage>
</organism>
<keyword evidence="1" id="KW-1133">Transmembrane helix</keyword>
<evidence type="ECO:0000313" key="3">
    <source>
        <dbReference type="Proteomes" id="UP000238479"/>
    </source>
</evidence>